<feature type="domain" description="RRM" evidence="5">
    <location>
        <begin position="272"/>
        <end position="345"/>
    </location>
</feature>
<keyword evidence="7" id="KW-1185">Reference proteome</keyword>
<accession>A0ABR4P911</accession>
<evidence type="ECO:0000256" key="1">
    <source>
        <dbReference type="ARBA" id="ARBA00022737"/>
    </source>
</evidence>
<reference evidence="6 7" key="1">
    <citation type="submission" date="2024-06" db="EMBL/GenBank/DDBJ databases">
        <title>Complete genome of Phlyctema vagabunda strain 19-DSS-EL-015.</title>
        <authorList>
            <person name="Fiorenzani C."/>
        </authorList>
    </citation>
    <scope>NUCLEOTIDE SEQUENCE [LARGE SCALE GENOMIC DNA]</scope>
    <source>
        <strain evidence="6 7">19-DSS-EL-015</strain>
    </source>
</reference>
<feature type="compositionally biased region" description="Polar residues" evidence="4">
    <location>
        <begin position="167"/>
        <end position="180"/>
    </location>
</feature>
<dbReference type="SMART" id="SM00360">
    <property type="entry name" value="RRM"/>
    <property type="match status" value="2"/>
</dbReference>
<feature type="domain" description="RRM" evidence="5">
    <location>
        <begin position="360"/>
        <end position="438"/>
    </location>
</feature>
<keyword evidence="2 3" id="KW-0694">RNA-binding</keyword>
<dbReference type="SUPFAM" id="SSF54928">
    <property type="entry name" value="RNA-binding domain, RBD"/>
    <property type="match status" value="2"/>
</dbReference>
<dbReference type="EMBL" id="JBFCZG010000007">
    <property type="protein sequence ID" value="KAL3419800.1"/>
    <property type="molecule type" value="Genomic_DNA"/>
</dbReference>
<dbReference type="Proteomes" id="UP001629113">
    <property type="component" value="Unassembled WGS sequence"/>
</dbReference>
<gene>
    <name evidence="6" type="ORF">PVAG01_08297</name>
</gene>
<evidence type="ECO:0000256" key="2">
    <source>
        <dbReference type="ARBA" id="ARBA00022884"/>
    </source>
</evidence>
<dbReference type="Pfam" id="PF00076">
    <property type="entry name" value="RRM_1"/>
    <property type="match status" value="2"/>
</dbReference>
<evidence type="ECO:0000256" key="3">
    <source>
        <dbReference type="PROSITE-ProRule" id="PRU00176"/>
    </source>
</evidence>
<evidence type="ECO:0000259" key="5">
    <source>
        <dbReference type="PROSITE" id="PS50102"/>
    </source>
</evidence>
<feature type="compositionally biased region" description="Polar residues" evidence="4">
    <location>
        <begin position="201"/>
        <end position="215"/>
    </location>
</feature>
<organism evidence="6 7">
    <name type="scientific">Phlyctema vagabunda</name>
    <dbReference type="NCBI Taxonomy" id="108571"/>
    <lineage>
        <taxon>Eukaryota</taxon>
        <taxon>Fungi</taxon>
        <taxon>Dikarya</taxon>
        <taxon>Ascomycota</taxon>
        <taxon>Pezizomycotina</taxon>
        <taxon>Leotiomycetes</taxon>
        <taxon>Helotiales</taxon>
        <taxon>Dermateaceae</taxon>
        <taxon>Phlyctema</taxon>
    </lineage>
</organism>
<evidence type="ECO:0000313" key="6">
    <source>
        <dbReference type="EMBL" id="KAL3419800.1"/>
    </source>
</evidence>
<evidence type="ECO:0000313" key="7">
    <source>
        <dbReference type="Proteomes" id="UP001629113"/>
    </source>
</evidence>
<protein>
    <submittedName>
        <fullName evidence="6">RNA recognition domain-containing protein</fullName>
    </submittedName>
</protein>
<feature type="compositionally biased region" description="Polar residues" evidence="4">
    <location>
        <begin position="538"/>
        <end position="547"/>
    </location>
</feature>
<dbReference type="InterPro" id="IPR035979">
    <property type="entry name" value="RBD_domain_sf"/>
</dbReference>
<dbReference type="Gene3D" id="3.30.70.330">
    <property type="match status" value="2"/>
</dbReference>
<feature type="compositionally biased region" description="Polar residues" evidence="4">
    <location>
        <begin position="567"/>
        <end position="576"/>
    </location>
</feature>
<feature type="region of interest" description="Disordered" evidence="4">
    <location>
        <begin position="197"/>
        <end position="219"/>
    </location>
</feature>
<feature type="region of interest" description="Disordered" evidence="4">
    <location>
        <begin position="527"/>
        <end position="576"/>
    </location>
</feature>
<proteinExistence type="predicted"/>
<dbReference type="InterPro" id="IPR012677">
    <property type="entry name" value="Nucleotide-bd_a/b_plait_sf"/>
</dbReference>
<feature type="region of interest" description="Disordered" evidence="4">
    <location>
        <begin position="161"/>
        <end position="180"/>
    </location>
</feature>
<keyword evidence="1" id="KW-0677">Repeat</keyword>
<feature type="region of interest" description="Disordered" evidence="4">
    <location>
        <begin position="1"/>
        <end position="40"/>
    </location>
</feature>
<evidence type="ECO:0000256" key="4">
    <source>
        <dbReference type="SAM" id="MobiDB-lite"/>
    </source>
</evidence>
<comment type="caution">
    <text evidence="6">The sequence shown here is derived from an EMBL/GenBank/DDBJ whole genome shotgun (WGS) entry which is preliminary data.</text>
</comment>
<name>A0ABR4P911_9HELO</name>
<dbReference type="PANTHER" id="PTHR24012">
    <property type="entry name" value="RNA BINDING PROTEIN"/>
    <property type="match status" value="1"/>
</dbReference>
<dbReference type="InterPro" id="IPR000504">
    <property type="entry name" value="RRM_dom"/>
</dbReference>
<dbReference type="PROSITE" id="PS50102">
    <property type="entry name" value="RRM"/>
    <property type="match status" value="2"/>
</dbReference>
<sequence>MEAATYTNRSTSMFAQTQAHNDRSQQDRAASYPNPQNHASQKENVHMGTLLNQFAGLNTMAPGAPAMNVGSNQVPMPPSQYYYTQDGQLLFAAPGMYQAPSLAPTQLAENSYNSYGAALPYLAQVPYHGYAGYQVVPYTPGRTAYYPDRAVSDALNKEVPGLENRRGSYSTTESTPGTPFYGSLTQREAATHIAMTDRSPFGSTPSPQQLSTHNVQPGGKPLPYKTAPLDADIDALIRQQPAIPLAVPAVFTPRENMRTLDQSLSNPIYGNRNVYIRGLHPNTDDETLAAYAARFGKVETSKAIIDTSTGACKGFGFAKYFNVRDSELCIRGFYKLGYEVGFARESFNSRLKAEGDVSSTNLYVSNLPKDMTESELGAIFMDYTVSSSRILRDSQNHSRGVGFARFESREICEEIIKKFHGQPIGEEGLLLQVRYADTQAQKDLKRITTERRQFRTNEYNVGAYGGSAIALSPPMASPVGPRADQIRRHMVPQSLGRSWKRETSGASPMAFKDLDYVSQSVMLSLTQPSPKKAKDKQSSATTPTISEDGSADDGVTIHCDSPAVVHGTSSPSARKA</sequence>
<feature type="compositionally biased region" description="Polar residues" evidence="4">
    <location>
        <begin position="1"/>
        <end position="19"/>
    </location>
</feature>